<name>A0ABQ9F106_TEGGR</name>
<dbReference type="Pfam" id="PF13359">
    <property type="entry name" value="DDE_Tnp_4"/>
    <property type="match status" value="1"/>
</dbReference>
<comment type="cofactor">
    <cofactor evidence="1">
        <name>a divalent metal cation</name>
        <dbReference type="ChEBI" id="CHEBI:60240"/>
    </cofactor>
</comment>
<dbReference type="PANTHER" id="PTHR23080:SF133">
    <property type="entry name" value="SI:CH211-262I1.5-RELATED"/>
    <property type="match status" value="1"/>
</dbReference>
<accession>A0ABQ9F106</accession>
<reference evidence="4 5" key="1">
    <citation type="submission" date="2022-12" db="EMBL/GenBank/DDBJ databases">
        <title>Chromosome-level genome of Tegillarca granosa.</title>
        <authorList>
            <person name="Kim J."/>
        </authorList>
    </citation>
    <scope>NUCLEOTIDE SEQUENCE [LARGE SCALE GENOMIC DNA]</scope>
    <source>
        <strain evidence="4">Teg-2019</strain>
        <tissue evidence="4">Adductor muscle</tissue>
    </source>
</reference>
<gene>
    <name evidence="4" type="ORF">KUTeg_011812</name>
</gene>
<evidence type="ECO:0000256" key="1">
    <source>
        <dbReference type="ARBA" id="ARBA00001968"/>
    </source>
</evidence>
<evidence type="ECO:0000256" key="2">
    <source>
        <dbReference type="ARBA" id="ARBA00022723"/>
    </source>
</evidence>
<keyword evidence="5" id="KW-1185">Reference proteome</keyword>
<feature type="domain" description="DDE Tnp4" evidence="3">
    <location>
        <begin position="186"/>
        <end position="261"/>
    </location>
</feature>
<dbReference type="Proteomes" id="UP001217089">
    <property type="component" value="Unassembled WGS sequence"/>
</dbReference>
<evidence type="ECO:0000313" key="4">
    <source>
        <dbReference type="EMBL" id="KAJ8309947.1"/>
    </source>
</evidence>
<organism evidence="4 5">
    <name type="scientific">Tegillarca granosa</name>
    <name type="common">Malaysian cockle</name>
    <name type="synonym">Anadara granosa</name>
    <dbReference type="NCBI Taxonomy" id="220873"/>
    <lineage>
        <taxon>Eukaryota</taxon>
        <taxon>Metazoa</taxon>
        <taxon>Spiralia</taxon>
        <taxon>Lophotrochozoa</taxon>
        <taxon>Mollusca</taxon>
        <taxon>Bivalvia</taxon>
        <taxon>Autobranchia</taxon>
        <taxon>Pteriomorphia</taxon>
        <taxon>Arcoida</taxon>
        <taxon>Arcoidea</taxon>
        <taxon>Arcidae</taxon>
        <taxon>Tegillarca</taxon>
    </lineage>
</organism>
<evidence type="ECO:0000259" key="3">
    <source>
        <dbReference type="Pfam" id="PF13359"/>
    </source>
</evidence>
<comment type="caution">
    <text evidence="4">The sequence shown here is derived from an EMBL/GenBank/DDBJ whole genome shotgun (WGS) entry which is preliminary data.</text>
</comment>
<dbReference type="EMBL" id="JARBDR010000640">
    <property type="protein sequence ID" value="KAJ8309947.1"/>
    <property type="molecule type" value="Genomic_DNA"/>
</dbReference>
<evidence type="ECO:0000313" key="5">
    <source>
        <dbReference type="Proteomes" id="UP001217089"/>
    </source>
</evidence>
<dbReference type="InterPro" id="IPR027806">
    <property type="entry name" value="HARBI1_dom"/>
</dbReference>
<proteinExistence type="predicted"/>
<sequence>MAASSRDIAERIPSPMELYICDVSLEIAEAQLTQKTEEQTENPFLPNKTQETYVRFFQLLVRCANQRNIELNPDSIFFFYFERGSQNAATIDAYSIMVSACGGRFSHEGHKMNTATMMISTNLLDTFQSANEIRIIQLAAGDKRKKEGKIIGIWRPGFDTWVKFLRYGEKMSMGALQFGHQVSRDVRRSQCYFDYKSSTTLKGLIGVNPLGSVTFASMLFSGSISDKEIAYQSGILKTMRNMIDCGMDDAVMVGKGFNIKEEIEELGLELIIPPNAPSGG</sequence>
<protein>
    <recommendedName>
        <fullName evidence="3">DDE Tnp4 domain-containing protein</fullName>
    </recommendedName>
</protein>
<dbReference type="PANTHER" id="PTHR23080">
    <property type="entry name" value="THAP DOMAIN PROTEIN"/>
    <property type="match status" value="1"/>
</dbReference>
<keyword evidence="2" id="KW-0479">Metal-binding</keyword>